<accession>A0A0A9YZ57</accession>
<proteinExistence type="predicted"/>
<dbReference type="EMBL" id="GBHO01007226">
    <property type="protein sequence ID" value="JAG36378.1"/>
    <property type="molecule type" value="Transcribed_RNA"/>
</dbReference>
<protein>
    <submittedName>
        <fullName evidence="1">Lipoyl synthase</fullName>
    </submittedName>
</protein>
<reference evidence="1" key="1">
    <citation type="journal article" date="2014" name="PLoS ONE">
        <title>Transcriptome-Based Identification of ABC Transporters in the Western Tarnished Plant Bug Lygus hesperus.</title>
        <authorList>
            <person name="Hull J.J."/>
            <person name="Chaney K."/>
            <person name="Geib S.M."/>
            <person name="Fabrick J.A."/>
            <person name="Brent C.S."/>
            <person name="Walsh D."/>
            <person name="Lavine L.C."/>
        </authorList>
    </citation>
    <scope>NUCLEOTIDE SEQUENCE</scope>
</reference>
<gene>
    <name evidence="1" type="primary">lipA_4</name>
    <name evidence="1" type="ORF">CM83_104923</name>
</gene>
<reference evidence="1" key="2">
    <citation type="submission" date="2014-07" db="EMBL/GenBank/DDBJ databases">
        <authorList>
            <person name="Hull J."/>
        </authorList>
    </citation>
    <scope>NUCLEOTIDE SEQUENCE</scope>
</reference>
<name>A0A0A9YZ57_LYGHE</name>
<evidence type="ECO:0000313" key="1">
    <source>
        <dbReference type="EMBL" id="JAG36378.1"/>
    </source>
</evidence>
<organism evidence="1">
    <name type="scientific">Lygus hesperus</name>
    <name type="common">Western plant bug</name>
    <dbReference type="NCBI Taxonomy" id="30085"/>
    <lineage>
        <taxon>Eukaryota</taxon>
        <taxon>Metazoa</taxon>
        <taxon>Ecdysozoa</taxon>
        <taxon>Arthropoda</taxon>
        <taxon>Hexapoda</taxon>
        <taxon>Insecta</taxon>
        <taxon>Pterygota</taxon>
        <taxon>Neoptera</taxon>
        <taxon>Paraneoptera</taxon>
        <taxon>Hemiptera</taxon>
        <taxon>Heteroptera</taxon>
        <taxon>Panheteroptera</taxon>
        <taxon>Cimicomorpha</taxon>
        <taxon>Miridae</taxon>
        <taxon>Mirini</taxon>
        <taxon>Lygus</taxon>
    </lineage>
</organism>
<feature type="non-terminal residue" evidence="1">
    <location>
        <position position="161"/>
    </location>
</feature>
<dbReference type="AlphaFoldDB" id="A0A0A9YZ57"/>
<sequence length="161" mass="18174">ISAEHFSVAKSALHRGVQEFKSSGKQEFEYNPRYAVKLVFTPAQEKKLADYILQCANLHHGLTVKEFLKLAYDFGKIIGVKYPASWDENGRGGEQWLRSFRKRNPSISLRSPAATSLARATAFNRHTVNLFFDNYGGVLARGNYNNPSSIRNLDEIAAKKH</sequence>
<feature type="non-terminal residue" evidence="1">
    <location>
        <position position="1"/>
    </location>
</feature>